<reference evidence="1 2" key="1">
    <citation type="submission" date="2020-07" db="EMBL/GenBank/DDBJ databases">
        <title>Genomic Encyclopedia of Type Strains, Phase IV (KMG-V): Genome sequencing to study the core and pangenomes of soil and plant-associated prokaryotes.</title>
        <authorList>
            <person name="Whitman W."/>
        </authorList>
    </citation>
    <scope>NUCLEOTIDE SEQUENCE [LARGE SCALE GENOMIC DNA]</scope>
    <source>
        <strain evidence="1 2">AN3</strain>
    </source>
</reference>
<organism evidence="1 2">
    <name type="scientific">Phyllobacterium myrsinacearum</name>
    <dbReference type="NCBI Taxonomy" id="28101"/>
    <lineage>
        <taxon>Bacteria</taxon>
        <taxon>Pseudomonadati</taxon>
        <taxon>Pseudomonadota</taxon>
        <taxon>Alphaproteobacteria</taxon>
        <taxon>Hyphomicrobiales</taxon>
        <taxon>Phyllobacteriaceae</taxon>
        <taxon>Phyllobacterium</taxon>
    </lineage>
</organism>
<name>A0A839EVZ4_9HYPH</name>
<sequence length="83" mass="9709">MVLVTPPKRTEPYPDRDIDCEEAIEPRFFEYLANVDLTIFWETYLRNDLVSEAKAAGWGQEEVQLAIRRLSTAYELMLNDIDI</sequence>
<comment type="caution">
    <text evidence="1">The sequence shown here is derived from an EMBL/GenBank/DDBJ whole genome shotgun (WGS) entry which is preliminary data.</text>
</comment>
<evidence type="ECO:0000313" key="2">
    <source>
        <dbReference type="Proteomes" id="UP000549052"/>
    </source>
</evidence>
<dbReference type="EMBL" id="JACGXN010000016">
    <property type="protein sequence ID" value="MBA8881684.1"/>
    <property type="molecule type" value="Genomic_DNA"/>
</dbReference>
<keyword evidence="2" id="KW-1185">Reference proteome</keyword>
<dbReference type="Proteomes" id="UP000549052">
    <property type="component" value="Unassembled WGS sequence"/>
</dbReference>
<protein>
    <submittedName>
        <fullName evidence="1">Uncharacterized protein</fullName>
    </submittedName>
</protein>
<gene>
    <name evidence="1" type="ORF">FHW16_005429</name>
</gene>
<evidence type="ECO:0000313" key="1">
    <source>
        <dbReference type="EMBL" id="MBA8881684.1"/>
    </source>
</evidence>
<accession>A0A839EVZ4</accession>
<dbReference type="RefSeq" id="WP_182552237.1">
    <property type="nucleotide sequence ID" value="NZ_JACGXN010000016.1"/>
</dbReference>
<dbReference type="AlphaFoldDB" id="A0A839EVZ4"/>
<proteinExistence type="predicted"/>